<proteinExistence type="predicted"/>
<accession>A0A0F9JB11</accession>
<dbReference type="EMBL" id="LAZR01010429">
    <property type="protein sequence ID" value="KKM66984.1"/>
    <property type="molecule type" value="Genomic_DNA"/>
</dbReference>
<feature type="compositionally biased region" description="Basic and acidic residues" evidence="1">
    <location>
        <begin position="149"/>
        <end position="170"/>
    </location>
</feature>
<evidence type="ECO:0000313" key="2">
    <source>
        <dbReference type="EMBL" id="KKM66984.1"/>
    </source>
</evidence>
<comment type="caution">
    <text evidence="2">The sequence shown here is derived from an EMBL/GenBank/DDBJ whole genome shotgun (WGS) entry which is preliminary data.</text>
</comment>
<feature type="compositionally biased region" description="Basic and acidic residues" evidence="1">
    <location>
        <begin position="125"/>
        <end position="138"/>
    </location>
</feature>
<reference evidence="2" key="1">
    <citation type="journal article" date="2015" name="Nature">
        <title>Complex archaea that bridge the gap between prokaryotes and eukaryotes.</title>
        <authorList>
            <person name="Spang A."/>
            <person name="Saw J.H."/>
            <person name="Jorgensen S.L."/>
            <person name="Zaremba-Niedzwiedzka K."/>
            <person name="Martijn J."/>
            <person name="Lind A.E."/>
            <person name="van Eijk R."/>
            <person name="Schleper C."/>
            <person name="Guy L."/>
            <person name="Ettema T.J."/>
        </authorList>
    </citation>
    <scope>NUCLEOTIDE SEQUENCE</scope>
</reference>
<gene>
    <name evidence="2" type="ORF">LCGC14_1475700</name>
</gene>
<dbReference type="AlphaFoldDB" id="A0A0F9JB11"/>
<name>A0A0F9JB11_9ZZZZ</name>
<protein>
    <submittedName>
        <fullName evidence="2">Uncharacterized protein</fullName>
    </submittedName>
</protein>
<evidence type="ECO:0000256" key="1">
    <source>
        <dbReference type="SAM" id="MobiDB-lite"/>
    </source>
</evidence>
<organism evidence="2">
    <name type="scientific">marine sediment metagenome</name>
    <dbReference type="NCBI Taxonomy" id="412755"/>
    <lineage>
        <taxon>unclassified sequences</taxon>
        <taxon>metagenomes</taxon>
        <taxon>ecological metagenomes</taxon>
    </lineage>
</organism>
<feature type="region of interest" description="Disordered" evidence="1">
    <location>
        <begin position="101"/>
        <end position="179"/>
    </location>
</feature>
<feature type="compositionally biased region" description="Polar residues" evidence="1">
    <location>
        <begin position="101"/>
        <end position="115"/>
    </location>
</feature>
<sequence length="179" mass="19767">MSIGPDQLASILQRAANMRPDVKKAVIKPEEGKDDLLMVDVRYYSPGRRVQRLASIKKIVSGDPPRNIGQILIDWLGSMPPIPKDQTNATIRERATIFSSTPEQVLGMSQVNRQTPPAKGASKFDWSKAKPHSEEHVTEGTLPRPIPDPSERRSKDHSGNDGNGRRRGPDGRFSPKSGL</sequence>